<evidence type="ECO:0000256" key="8">
    <source>
        <dbReference type="RuleBase" id="RU000461"/>
    </source>
</evidence>
<evidence type="ECO:0000256" key="6">
    <source>
        <dbReference type="ARBA" id="ARBA00023004"/>
    </source>
</evidence>
<dbReference type="Pfam" id="PF00067">
    <property type="entry name" value="p450"/>
    <property type="match status" value="1"/>
</dbReference>
<evidence type="ECO:0000256" key="5">
    <source>
        <dbReference type="ARBA" id="ARBA00023002"/>
    </source>
</evidence>
<dbReference type="InterPro" id="IPR002397">
    <property type="entry name" value="Cyt_P450_B"/>
</dbReference>
<sequence>MADETTAVVGESAIEAVELGEDFFREPHAVYERLRRRGPVHFVRFPDASTGWLVTGYEAAKAAFTDPGISKVLGAPDALDAVAASGGDHTIRSGLFKDMMVFYDPPEHTRLRALVNRAFGSRAIRDLEPRVVEIADALLADMATRADETQDLLQEYASPLSMLVICELLGVPPTDRGRFREWSAIVVSSEPTRDARTTAVQEFVGYIDALIRAKMAAPQEDLLSELIAAGEGGNRLSHRELISMVFLLLVAGYETSANLIGNAVALLLSGNGSRASLREDPDRIPAFVEEVLRYESPTRETTFRYTREPVRLGGVEIPAGQVVVLSVAAAGRDPERFTEPDEFDPDRPANQHLAFGHGIHRCVGAQLSRTEGIVALTRLLATHPDLQLAPDADLTWRKSLIVRGLTTVPVRLHP</sequence>
<dbReference type="PANTHER" id="PTHR46696">
    <property type="entry name" value="P450, PUTATIVE (EUROFUNG)-RELATED"/>
    <property type="match status" value="1"/>
</dbReference>
<dbReference type="InterPro" id="IPR017972">
    <property type="entry name" value="Cyt_P450_CS"/>
</dbReference>
<organism evidence="9 10">
    <name type="scientific">Nocardia macrotermitis</name>
    <dbReference type="NCBI Taxonomy" id="2585198"/>
    <lineage>
        <taxon>Bacteria</taxon>
        <taxon>Bacillati</taxon>
        <taxon>Actinomycetota</taxon>
        <taxon>Actinomycetes</taxon>
        <taxon>Mycobacteriales</taxon>
        <taxon>Nocardiaceae</taxon>
        <taxon>Nocardia</taxon>
    </lineage>
</organism>
<dbReference type="GO" id="GO:0004497">
    <property type="term" value="F:monooxygenase activity"/>
    <property type="evidence" value="ECO:0007669"/>
    <property type="project" value="UniProtKB-KW"/>
</dbReference>
<dbReference type="AlphaFoldDB" id="A0A7K0DBI7"/>
<dbReference type="GO" id="GO:0020037">
    <property type="term" value="F:heme binding"/>
    <property type="evidence" value="ECO:0007669"/>
    <property type="project" value="InterPro"/>
</dbReference>
<evidence type="ECO:0000256" key="1">
    <source>
        <dbReference type="ARBA" id="ARBA00001971"/>
    </source>
</evidence>
<dbReference type="OrthoDB" id="142769at2"/>
<dbReference type="Gene3D" id="1.10.630.10">
    <property type="entry name" value="Cytochrome P450"/>
    <property type="match status" value="1"/>
</dbReference>
<evidence type="ECO:0000256" key="3">
    <source>
        <dbReference type="ARBA" id="ARBA00022617"/>
    </source>
</evidence>
<dbReference type="InterPro" id="IPR001128">
    <property type="entry name" value="Cyt_P450"/>
</dbReference>
<keyword evidence="3 8" id="KW-0349">Heme</keyword>
<keyword evidence="4 8" id="KW-0479">Metal-binding</keyword>
<comment type="caution">
    <text evidence="9">The sequence shown here is derived from an EMBL/GenBank/DDBJ whole genome shotgun (WGS) entry which is preliminary data.</text>
</comment>
<dbReference type="PRINTS" id="PR00385">
    <property type="entry name" value="P450"/>
</dbReference>
<dbReference type="CDD" id="cd11029">
    <property type="entry name" value="CYP107-like"/>
    <property type="match status" value="1"/>
</dbReference>
<keyword evidence="7 8" id="KW-0503">Monooxygenase</keyword>
<dbReference type="InterPro" id="IPR036396">
    <property type="entry name" value="Cyt_P450_sf"/>
</dbReference>
<evidence type="ECO:0000256" key="4">
    <source>
        <dbReference type="ARBA" id="ARBA00022723"/>
    </source>
</evidence>
<dbReference type="PANTHER" id="PTHR46696:SF1">
    <property type="entry name" value="CYTOCHROME P450 YJIB-RELATED"/>
    <property type="match status" value="1"/>
</dbReference>
<evidence type="ECO:0000313" key="10">
    <source>
        <dbReference type="Proteomes" id="UP000438448"/>
    </source>
</evidence>
<gene>
    <name evidence="9" type="ORF">NRB20_62800</name>
</gene>
<protein>
    <submittedName>
        <fullName evidence="9">Cytochrome P450 107B1</fullName>
        <ecNumber evidence="9">1.14.-.-</ecNumber>
    </submittedName>
</protein>
<comment type="cofactor">
    <cofactor evidence="1">
        <name>heme</name>
        <dbReference type="ChEBI" id="CHEBI:30413"/>
    </cofactor>
</comment>
<name>A0A7K0DBI7_9NOCA</name>
<evidence type="ECO:0000256" key="7">
    <source>
        <dbReference type="ARBA" id="ARBA00023033"/>
    </source>
</evidence>
<evidence type="ECO:0000313" key="9">
    <source>
        <dbReference type="EMBL" id="MQY23153.1"/>
    </source>
</evidence>
<dbReference type="EMBL" id="WEGK01000017">
    <property type="protein sequence ID" value="MQY23153.1"/>
    <property type="molecule type" value="Genomic_DNA"/>
</dbReference>
<dbReference type="RefSeq" id="WP_153414940.1">
    <property type="nucleotide sequence ID" value="NZ_WEGK01000017.1"/>
</dbReference>
<dbReference type="EC" id="1.14.-.-" evidence="9"/>
<accession>A0A7K0DBI7</accession>
<dbReference type="SUPFAM" id="SSF48264">
    <property type="entry name" value="Cytochrome P450"/>
    <property type="match status" value="1"/>
</dbReference>
<dbReference type="PROSITE" id="PS00086">
    <property type="entry name" value="CYTOCHROME_P450"/>
    <property type="match status" value="1"/>
</dbReference>
<reference evidence="9 10" key="1">
    <citation type="submission" date="2019-10" db="EMBL/GenBank/DDBJ databases">
        <title>Nocardia macrotermitis sp. nov. and Nocardia aurantia sp. nov., isolated from the gut of fungus growing-termite Macrotermes natalensis.</title>
        <authorList>
            <person name="Benndorf R."/>
            <person name="Schwitalla J."/>
            <person name="Martin K."/>
            <person name="De Beer W."/>
            <person name="Kaster A.-K."/>
            <person name="Vollmers J."/>
            <person name="Poulsen M."/>
            <person name="Beemelmanns C."/>
        </authorList>
    </citation>
    <scope>NUCLEOTIDE SEQUENCE [LARGE SCALE GENOMIC DNA]</scope>
    <source>
        <strain evidence="9 10">RB20</strain>
    </source>
</reference>
<dbReference type="GO" id="GO:0016705">
    <property type="term" value="F:oxidoreductase activity, acting on paired donors, with incorporation or reduction of molecular oxygen"/>
    <property type="evidence" value="ECO:0007669"/>
    <property type="project" value="InterPro"/>
</dbReference>
<dbReference type="FunFam" id="1.10.630.10:FF:000018">
    <property type="entry name" value="Cytochrome P450 monooxygenase"/>
    <property type="match status" value="1"/>
</dbReference>
<proteinExistence type="inferred from homology"/>
<evidence type="ECO:0000256" key="2">
    <source>
        <dbReference type="ARBA" id="ARBA00010617"/>
    </source>
</evidence>
<keyword evidence="5 8" id="KW-0560">Oxidoreductase</keyword>
<dbReference type="GO" id="GO:0005506">
    <property type="term" value="F:iron ion binding"/>
    <property type="evidence" value="ECO:0007669"/>
    <property type="project" value="InterPro"/>
</dbReference>
<keyword evidence="10" id="KW-1185">Reference proteome</keyword>
<dbReference type="PRINTS" id="PR00359">
    <property type="entry name" value="BP450"/>
</dbReference>
<dbReference type="Proteomes" id="UP000438448">
    <property type="component" value="Unassembled WGS sequence"/>
</dbReference>
<keyword evidence="6 8" id="KW-0408">Iron</keyword>
<comment type="similarity">
    <text evidence="2 8">Belongs to the cytochrome P450 family.</text>
</comment>